<keyword evidence="3" id="KW-0378">Hydrolase</keyword>
<dbReference type="InterPro" id="IPR008220">
    <property type="entry name" value="HAT_MetX-like"/>
</dbReference>
<keyword evidence="4" id="KW-1185">Reference proteome</keyword>
<dbReference type="PANTHER" id="PTHR32268">
    <property type="entry name" value="HOMOSERINE O-ACETYLTRANSFERASE"/>
    <property type="match status" value="1"/>
</dbReference>
<proteinExistence type="inferred from homology"/>
<gene>
    <name evidence="3" type="ORF">BXZ70DRAFT_1014962</name>
</gene>
<protein>
    <submittedName>
        <fullName evidence="3">Alpha/Beta hydrolase protein</fullName>
    </submittedName>
</protein>
<feature type="domain" description="AB hydrolase-1" evidence="2">
    <location>
        <begin position="41"/>
        <end position="334"/>
    </location>
</feature>
<comment type="caution">
    <text evidence="3">The sequence shown here is derived from an EMBL/GenBank/DDBJ whole genome shotgun (WGS) entry which is preliminary data.</text>
</comment>
<evidence type="ECO:0000256" key="1">
    <source>
        <dbReference type="ARBA" id="ARBA00006886"/>
    </source>
</evidence>
<organism evidence="3 4">
    <name type="scientific">Cristinia sonorae</name>
    <dbReference type="NCBI Taxonomy" id="1940300"/>
    <lineage>
        <taxon>Eukaryota</taxon>
        <taxon>Fungi</taxon>
        <taxon>Dikarya</taxon>
        <taxon>Basidiomycota</taxon>
        <taxon>Agaricomycotina</taxon>
        <taxon>Agaricomycetes</taxon>
        <taxon>Agaricomycetidae</taxon>
        <taxon>Agaricales</taxon>
        <taxon>Pleurotineae</taxon>
        <taxon>Stephanosporaceae</taxon>
        <taxon>Cristinia</taxon>
    </lineage>
</organism>
<dbReference type="Pfam" id="PF00561">
    <property type="entry name" value="Abhydrolase_1"/>
    <property type="match status" value="2"/>
</dbReference>
<dbReference type="PANTHER" id="PTHR32268:SF15">
    <property type="entry name" value="HOMOSERINE ACETYLTRANSFERASE FAMILY PROTEIN (AFU_ORTHOLOGUE AFUA_1G15350)"/>
    <property type="match status" value="1"/>
</dbReference>
<sequence length="734" mass="82501">MAATTSETKYYHHGRFAVAGGIIPDAITAYRTYGDPKNPCVVFPTCFGAKLDVQVYLVGPGRILDTDKYFVVTFALFSNGESSSPSNTPAPYNGPNFPAVTYEDNIRAQYAVVTKELGVKKLFCAIGFSMGGQQAYFWAVMYPDFVERLVSICGSARTSPHNHCFLEGPIAALTNSVDFKDGHYDKNPERGVRAFGRVYSSWPHSQAWFRRKAYLRGGHYTDLISWLRAEWEARFWPSWDANDILYLARTWQMADVSRLYAHSVIDPILHTEEMKTQETFGDLAATLARVKAKALIMPNQTDLYFPPEDSQAEVEAMKGNNAILAVIPTDSGHMAGAFESPEDIQFLTEKITDFFRKCLIAKLGTITMVGSPWLVAPFQTLLLLTACTETPGIPVSSFRRAMVEDLTARHTWWGPGRSVTDAQYRENSNKQATRLIEQIFDPARYFVVTFALFSNGESSSPSNTPSPHNGPYFPFVAYEDNIRAQYTVLTKKLGISKVYCVAGFSMGGQQSYYWAVMYPDFVERLICICGSARTSPHNYCFLEGPIAALTNSVDFYDGHYTKNAERGLRAFARVYSAWPYGQAWFRRKAYLRNGQYSNMNSWLLEEWEGDFYPAWDANDILCLARTWQMGDVSKLYAHSTMDISLRTEDMKPQETFGDLAATLSRVKAKALVMPNVTDLYFPPEDSAFEVQAMKDNGAILAVIPTDSGHVGGGFESEEDKKFITEQIETFFKNT</sequence>
<dbReference type="InterPro" id="IPR029058">
    <property type="entry name" value="AB_hydrolase_fold"/>
</dbReference>
<dbReference type="Proteomes" id="UP000813824">
    <property type="component" value="Unassembled WGS sequence"/>
</dbReference>
<name>A0A8K0V0I3_9AGAR</name>
<dbReference type="GO" id="GO:0016747">
    <property type="term" value="F:acyltransferase activity, transferring groups other than amino-acyl groups"/>
    <property type="evidence" value="ECO:0007669"/>
    <property type="project" value="InterPro"/>
</dbReference>
<dbReference type="SUPFAM" id="SSF53474">
    <property type="entry name" value="alpha/beta-Hydrolases"/>
    <property type="match status" value="2"/>
</dbReference>
<reference evidence="3" key="1">
    <citation type="journal article" date="2021" name="New Phytol.">
        <title>Evolutionary innovations through gain and loss of genes in the ectomycorrhizal Boletales.</title>
        <authorList>
            <person name="Wu G."/>
            <person name="Miyauchi S."/>
            <person name="Morin E."/>
            <person name="Kuo A."/>
            <person name="Drula E."/>
            <person name="Varga T."/>
            <person name="Kohler A."/>
            <person name="Feng B."/>
            <person name="Cao Y."/>
            <person name="Lipzen A."/>
            <person name="Daum C."/>
            <person name="Hundley H."/>
            <person name="Pangilinan J."/>
            <person name="Johnson J."/>
            <person name="Barry K."/>
            <person name="LaButti K."/>
            <person name="Ng V."/>
            <person name="Ahrendt S."/>
            <person name="Min B."/>
            <person name="Choi I.G."/>
            <person name="Park H."/>
            <person name="Plett J.M."/>
            <person name="Magnuson J."/>
            <person name="Spatafora J.W."/>
            <person name="Nagy L.G."/>
            <person name="Henrissat B."/>
            <person name="Grigoriev I.V."/>
            <person name="Yang Z.L."/>
            <person name="Xu J."/>
            <person name="Martin F.M."/>
        </authorList>
    </citation>
    <scope>NUCLEOTIDE SEQUENCE</scope>
    <source>
        <strain evidence="3">KKN 215</strain>
    </source>
</reference>
<accession>A0A8K0V0I3</accession>
<evidence type="ECO:0000259" key="2">
    <source>
        <dbReference type="Pfam" id="PF00561"/>
    </source>
</evidence>
<dbReference type="AlphaFoldDB" id="A0A8K0V0I3"/>
<dbReference type="GO" id="GO:0016787">
    <property type="term" value="F:hydrolase activity"/>
    <property type="evidence" value="ECO:0007669"/>
    <property type="project" value="UniProtKB-KW"/>
</dbReference>
<dbReference type="InterPro" id="IPR000073">
    <property type="entry name" value="AB_hydrolase_1"/>
</dbReference>
<comment type="similarity">
    <text evidence="1">Belongs to the AB hydrolase superfamily. MetX family.</text>
</comment>
<dbReference type="EMBL" id="JAEVFJ010000001">
    <property type="protein sequence ID" value="KAH8108007.1"/>
    <property type="molecule type" value="Genomic_DNA"/>
</dbReference>
<evidence type="ECO:0000313" key="3">
    <source>
        <dbReference type="EMBL" id="KAH8108007.1"/>
    </source>
</evidence>
<feature type="domain" description="AB hydrolase-1" evidence="2">
    <location>
        <begin position="427"/>
        <end position="602"/>
    </location>
</feature>
<evidence type="ECO:0000313" key="4">
    <source>
        <dbReference type="Proteomes" id="UP000813824"/>
    </source>
</evidence>
<dbReference type="OrthoDB" id="9972683at2759"/>
<dbReference type="Gene3D" id="3.40.50.1820">
    <property type="entry name" value="alpha/beta hydrolase"/>
    <property type="match status" value="2"/>
</dbReference>